<organism evidence="10 11">
    <name type="scientific">Fibrobacter succinogenes</name>
    <name type="common">Bacteroides succinogenes</name>
    <dbReference type="NCBI Taxonomy" id="833"/>
    <lineage>
        <taxon>Bacteria</taxon>
        <taxon>Pseudomonadati</taxon>
        <taxon>Fibrobacterota</taxon>
        <taxon>Fibrobacteria</taxon>
        <taxon>Fibrobacterales</taxon>
        <taxon>Fibrobacteraceae</taxon>
        <taxon>Fibrobacter</taxon>
    </lineage>
</organism>
<reference evidence="10 11" key="1">
    <citation type="submission" date="2017-08" db="EMBL/GenBank/DDBJ databases">
        <authorList>
            <person name="de Groot N.N."/>
        </authorList>
    </citation>
    <scope>NUCLEOTIDE SEQUENCE [LARGE SCALE GENOMIC DNA]</scope>
    <source>
        <strain evidence="10 11">HM2</strain>
    </source>
</reference>
<feature type="signal peptide" evidence="9">
    <location>
        <begin position="1"/>
        <end position="22"/>
    </location>
</feature>
<dbReference type="GO" id="GO:0045493">
    <property type="term" value="P:xylan catabolic process"/>
    <property type="evidence" value="ECO:0007669"/>
    <property type="project" value="UniProtKB-KW"/>
</dbReference>
<protein>
    <submittedName>
        <fullName evidence="10">Polyhydroxybutyrate depolymerase</fullName>
    </submittedName>
</protein>
<comment type="subcellular location">
    <subcellularLocation>
        <location evidence="1">Secreted</location>
    </subcellularLocation>
</comment>
<name>A0A380S5S6_FIBSU</name>
<dbReference type="GO" id="GO:0030600">
    <property type="term" value="F:feruloyl esterase activity"/>
    <property type="evidence" value="ECO:0007669"/>
    <property type="project" value="InterPro"/>
</dbReference>
<keyword evidence="5" id="KW-0378">Hydrolase</keyword>
<keyword evidence="3" id="KW-0858">Xylan degradation</keyword>
<evidence type="ECO:0000256" key="5">
    <source>
        <dbReference type="ARBA" id="ARBA00022801"/>
    </source>
</evidence>
<keyword evidence="4 9" id="KW-0732">Signal</keyword>
<proteinExistence type="predicted"/>
<evidence type="ECO:0000256" key="4">
    <source>
        <dbReference type="ARBA" id="ARBA00022729"/>
    </source>
</evidence>
<evidence type="ECO:0000256" key="1">
    <source>
        <dbReference type="ARBA" id="ARBA00004613"/>
    </source>
</evidence>
<feature type="compositionally biased region" description="Low complexity" evidence="8">
    <location>
        <begin position="197"/>
        <end position="221"/>
    </location>
</feature>
<dbReference type="SUPFAM" id="SSF53474">
    <property type="entry name" value="alpha/beta-Hydrolases"/>
    <property type="match status" value="1"/>
</dbReference>
<dbReference type="InterPro" id="IPR029058">
    <property type="entry name" value="AB_hydrolase_fold"/>
</dbReference>
<keyword evidence="2" id="KW-0964">Secreted</keyword>
<dbReference type="Gene3D" id="3.40.50.1820">
    <property type="entry name" value="alpha/beta hydrolase"/>
    <property type="match status" value="1"/>
</dbReference>
<evidence type="ECO:0000313" key="10">
    <source>
        <dbReference type="EMBL" id="SUQ24254.1"/>
    </source>
</evidence>
<keyword evidence="7" id="KW-0624">Polysaccharide degradation</keyword>
<evidence type="ECO:0000256" key="8">
    <source>
        <dbReference type="SAM" id="MobiDB-lite"/>
    </source>
</evidence>
<dbReference type="InterPro" id="IPR043595">
    <property type="entry name" value="FaeB/C/D"/>
</dbReference>
<evidence type="ECO:0000256" key="7">
    <source>
        <dbReference type="ARBA" id="ARBA00023326"/>
    </source>
</evidence>
<feature type="chain" id="PRO_5017053339" evidence="9">
    <location>
        <begin position="23"/>
        <end position="494"/>
    </location>
</feature>
<dbReference type="SUPFAM" id="SSF49464">
    <property type="entry name" value="Carboxypeptidase regulatory domain-like"/>
    <property type="match status" value="1"/>
</dbReference>
<dbReference type="EMBL" id="UHJL01000002">
    <property type="protein sequence ID" value="SUQ24254.1"/>
    <property type="molecule type" value="Genomic_DNA"/>
</dbReference>
<evidence type="ECO:0000256" key="6">
    <source>
        <dbReference type="ARBA" id="ARBA00023277"/>
    </source>
</evidence>
<keyword evidence="6" id="KW-0119">Carbohydrate metabolism</keyword>
<evidence type="ECO:0000256" key="9">
    <source>
        <dbReference type="SAM" id="SignalP"/>
    </source>
</evidence>
<feature type="region of interest" description="Disordered" evidence="8">
    <location>
        <begin position="193"/>
        <end position="221"/>
    </location>
</feature>
<dbReference type="InterPro" id="IPR008969">
    <property type="entry name" value="CarboxyPept-like_regulatory"/>
</dbReference>
<sequence length="494" mass="52338">MTMFKSMAFAGTVAALSSLSFAWSINGVVSSKAGQPLAGVKINSFNYANVETTSGADGSFSLAYDEMGLKVIKAARPTVQFNYNVITISGLNAQTLTVSVMDALGKVAFSKTQHNVSGSISLDLNKTTAKGAKYLRVNADGNRDTYQIGKTVTLMKDGDPLPTLMFAKEGYNNYTYTMKSFTEAGIAIVMEPATQQPSSSSKKAESSSSAKPASSSSVAVSSSSAKVEDVISCTGKTYQSGDHKMSVNVDGKNRTFIMHVPSAYKGDKPVPLVVDYHPIGGSGQGQLSGTTYKSQTDPEGVISLYPDGTGGKSMMGAGWNVGPCCSNDDDVKFSREMIKAVEEKVCIDKKRVYATGFSMGGGMSNHVACFMSDIYAAVAPAAMDLNKTNSAKCNPERPISIIMFRGTNDNVCRYQGGDSGFNDGLNFLGAEGNFNFWKEKNGCTGSPSKNSNGCNEYSNCKDGTKVVLCTKQGGGHEQGDGKVGWPFLKSFTLP</sequence>
<dbReference type="AlphaFoldDB" id="A0A380S5S6"/>
<evidence type="ECO:0000313" key="11">
    <source>
        <dbReference type="Proteomes" id="UP000255423"/>
    </source>
</evidence>
<dbReference type="PANTHER" id="PTHR38050:SF2">
    <property type="entry name" value="FERULOYL ESTERASE C-RELATED"/>
    <property type="match status" value="1"/>
</dbReference>
<dbReference type="RefSeq" id="WP_109572794.1">
    <property type="nucleotide sequence ID" value="NZ_UHJL01000002.1"/>
</dbReference>
<dbReference type="PANTHER" id="PTHR38050">
    <property type="match status" value="1"/>
</dbReference>
<accession>A0A380S5S6</accession>
<evidence type="ECO:0000256" key="2">
    <source>
        <dbReference type="ARBA" id="ARBA00022525"/>
    </source>
</evidence>
<gene>
    <name evidence="10" type="ORF">SAMN05661053_1649</name>
</gene>
<dbReference type="GO" id="GO:0005576">
    <property type="term" value="C:extracellular region"/>
    <property type="evidence" value="ECO:0007669"/>
    <property type="project" value="UniProtKB-SubCell"/>
</dbReference>
<dbReference type="Proteomes" id="UP000255423">
    <property type="component" value="Unassembled WGS sequence"/>
</dbReference>
<evidence type="ECO:0000256" key="3">
    <source>
        <dbReference type="ARBA" id="ARBA00022651"/>
    </source>
</evidence>